<sequence length="59" mass="6796">MFVLFEFVLDHIDDVLAIVCGQFLKVLFGRWIDGWMKRAATRKAVQEEQPSEPCLLPST</sequence>
<keyword evidence="1" id="KW-0472">Membrane</keyword>
<feature type="transmembrane region" description="Helical" evidence="1">
    <location>
        <begin position="15"/>
        <end position="32"/>
    </location>
</feature>
<dbReference type="Proteomes" id="UP001163152">
    <property type="component" value="Chromosome"/>
</dbReference>
<evidence type="ECO:0000313" key="3">
    <source>
        <dbReference type="Proteomes" id="UP001163152"/>
    </source>
</evidence>
<keyword evidence="1" id="KW-1133">Transmembrane helix</keyword>
<evidence type="ECO:0000256" key="1">
    <source>
        <dbReference type="SAM" id="Phobius"/>
    </source>
</evidence>
<reference evidence="2" key="1">
    <citation type="submission" date="2022-12" db="EMBL/GenBank/DDBJ databases">
        <title>Polyphasic identification of a Novel Hot-Spring Cyanobacterium Ocullathermofonsia sinensis gen nov. sp. nov. and Genomic Insights on its Adaptations to the Thermal Habitat.</title>
        <authorList>
            <person name="Daroch M."/>
            <person name="Tang J."/>
            <person name="Jiang Y."/>
        </authorList>
    </citation>
    <scope>NUCLEOTIDE SEQUENCE</scope>
    <source>
        <strain evidence="2">PKUAC-SCTA174</strain>
    </source>
</reference>
<evidence type="ECO:0000313" key="2">
    <source>
        <dbReference type="EMBL" id="WAL60302.1"/>
    </source>
</evidence>
<name>A0A9E9CA05_9CYAN</name>
<keyword evidence="3" id="KW-1185">Reference proteome</keyword>
<dbReference type="EMBL" id="CP113797">
    <property type="protein sequence ID" value="WAL60302.1"/>
    <property type="molecule type" value="Genomic_DNA"/>
</dbReference>
<organism evidence="2 3">
    <name type="scientific">Thermocoleostomius sinensis A174</name>
    <dbReference type="NCBI Taxonomy" id="2016057"/>
    <lineage>
        <taxon>Bacteria</taxon>
        <taxon>Bacillati</taxon>
        <taxon>Cyanobacteriota</taxon>
        <taxon>Cyanophyceae</taxon>
        <taxon>Oculatellales</taxon>
        <taxon>Oculatellaceae</taxon>
        <taxon>Thermocoleostomius</taxon>
    </lineage>
</organism>
<dbReference type="RefSeq" id="WP_268610180.1">
    <property type="nucleotide sequence ID" value="NZ_CP113797.1"/>
</dbReference>
<accession>A0A9E9CA05</accession>
<gene>
    <name evidence="2" type="ORF">OXH18_24580</name>
</gene>
<protein>
    <submittedName>
        <fullName evidence="2">Uncharacterized protein</fullName>
    </submittedName>
</protein>
<dbReference type="AlphaFoldDB" id="A0A9E9CA05"/>
<keyword evidence="1" id="KW-0812">Transmembrane</keyword>
<proteinExistence type="predicted"/>
<dbReference type="KEGG" id="tsin:OXH18_24580"/>